<protein>
    <submittedName>
        <fullName evidence="1">Uncharacterized protein</fullName>
    </submittedName>
</protein>
<proteinExistence type="predicted"/>
<reference evidence="1" key="2">
    <citation type="journal article" date="2015" name="Fish Shellfish Immunol.">
        <title>Early steps in the European eel (Anguilla anguilla)-Vibrio vulnificus interaction in the gills: Role of the RtxA13 toxin.</title>
        <authorList>
            <person name="Callol A."/>
            <person name="Pajuelo D."/>
            <person name="Ebbesson L."/>
            <person name="Teles M."/>
            <person name="MacKenzie S."/>
            <person name="Amaro C."/>
        </authorList>
    </citation>
    <scope>NUCLEOTIDE SEQUENCE</scope>
</reference>
<accession>A0A0E9QCL9</accession>
<organism evidence="1">
    <name type="scientific">Anguilla anguilla</name>
    <name type="common">European freshwater eel</name>
    <name type="synonym">Muraena anguilla</name>
    <dbReference type="NCBI Taxonomy" id="7936"/>
    <lineage>
        <taxon>Eukaryota</taxon>
        <taxon>Metazoa</taxon>
        <taxon>Chordata</taxon>
        <taxon>Craniata</taxon>
        <taxon>Vertebrata</taxon>
        <taxon>Euteleostomi</taxon>
        <taxon>Actinopterygii</taxon>
        <taxon>Neopterygii</taxon>
        <taxon>Teleostei</taxon>
        <taxon>Anguilliformes</taxon>
        <taxon>Anguillidae</taxon>
        <taxon>Anguilla</taxon>
    </lineage>
</organism>
<name>A0A0E9QCL9_ANGAN</name>
<sequence length="43" mass="4688">MYLFMVRGSTKISGISFRGADLGSTCDDGFATFAIAALYFEEK</sequence>
<dbReference type="EMBL" id="GBXM01094507">
    <property type="protein sequence ID" value="JAH14070.1"/>
    <property type="molecule type" value="Transcribed_RNA"/>
</dbReference>
<dbReference type="AlphaFoldDB" id="A0A0E9QCL9"/>
<evidence type="ECO:0000313" key="1">
    <source>
        <dbReference type="EMBL" id="JAH14070.1"/>
    </source>
</evidence>
<reference evidence="1" key="1">
    <citation type="submission" date="2014-11" db="EMBL/GenBank/DDBJ databases">
        <authorList>
            <person name="Amaro Gonzalez C."/>
        </authorList>
    </citation>
    <scope>NUCLEOTIDE SEQUENCE</scope>
</reference>